<proteinExistence type="inferred from homology"/>
<comment type="similarity">
    <text evidence="2 6">Belongs to the class-C beta-lactamase family.</text>
</comment>
<keyword evidence="5 6" id="KW-0046">Antibiotic resistance</keyword>
<dbReference type="Gene3D" id="3.40.710.10">
    <property type="entry name" value="DD-peptidase/beta-lactamase superfamily"/>
    <property type="match status" value="1"/>
</dbReference>
<feature type="compositionally biased region" description="Polar residues" evidence="7">
    <location>
        <begin position="22"/>
        <end position="34"/>
    </location>
</feature>
<evidence type="ECO:0000256" key="3">
    <source>
        <dbReference type="ARBA" id="ARBA00012865"/>
    </source>
</evidence>
<dbReference type="Pfam" id="PF00144">
    <property type="entry name" value="Beta-lactamase"/>
    <property type="match status" value="1"/>
</dbReference>
<dbReference type="SUPFAM" id="SSF56601">
    <property type="entry name" value="beta-lactamase/transpeptidase-like"/>
    <property type="match status" value="1"/>
</dbReference>
<evidence type="ECO:0000256" key="4">
    <source>
        <dbReference type="ARBA" id="ARBA00022801"/>
    </source>
</evidence>
<comment type="catalytic activity">
    <reaction evidence="1 6">
        <text>a beta-lactam + H2O = a substituted beta-amino acid</text>
        <dbReference type="Rhea" id="RHEA:20401"/>
        <dbReference type="ChEBI" id="CHEBI:15377"/>
        <dbReference type="ChEBI" id="CHEBI:35627"/>
        <dbReference type="ChEBI" id="CHEBI:140347"/>
        <dbReference type="EC" id="3.5.2.6"/>
    </reaction>
</comment>
<evidence type="ECO:0000259" key="8">
    <source>
        <dbReference type="Pfam" id="PF00144"/>
    </source>
</evidence>
<keyword evidence="4 6" id="KW-0378">Hydrolase</keyword>
<organism evidence="9 10">
    <name type="scientific">Pseudomonas syringae pv. helianthi</name>
    <dbReference type="NCBI Taxonomy" id="251654"/>
    <lineage>
        <taxon>Bacteria</taxon>
        <taxon>Pseudomonadati</taxon>
        <taxon>Pseudomonadota</taxon>
        <taxon>Gammaproteobacteria</taxon>
        <taxon>Pseudomonadales</taxon>
        <taxon>Pseudomonadaceae</taxon>
        <taxon>Pseudomonas</taxon>
    </lineage>
</organism>
<evidence type="ECO:0000256" key="2">
    <source>
        <dbReference type="ARBA" id="ARBA00007840"/>
    </source>
</evidence>
<dbReference type="InterPro" id="IPR058136">
    <property type="entry name" value="AmpC"/>
</dbReference>
<dbReference type="GO" id="GO:0030288">
    <property type="term" value="C:outer membrane-bounded periplasmic space"/>
    <property type="evidence" value="ECO:0007669"/>
    <property type="project" value="InterPro"/>
</dbReference>
<dbReference type="InterPro" id="IPR050491">
    <property type="entry name" value="AmpC-like"/>
</dbReference>
<evidence type="ECO:0000313" key="9">
    <source>
        <dbReference type="EMBL" id="KPX41239.1"/>
    </source>
</evidence>
<dbReference type="GO" id="GO:0017001">
    <property type="term" value="P:antibiotic catabolic process"/>
    <property type="evidence" value="ECO:0007669"/>
    <property type="project" value="InterPro"/>
</dbReference>
<dbReference type="PROSITE" id="PS00336">
    <property type="entry name" value="BETA_LACTAMASE_C"/>
    <property type="match status" value="1"/>
</dbReference>
<evidence type="ECO:0000256" key="7">
    <source>
        <dbReference type="SAM" id="MobiDB-lite"/>
    </source>
</evidence>
<evidence type="ECO:0000256" key="6">
    <source>
        <dbReference type="RuleBase" id="RU361140"/>
    </source>
</evidence>
<dbReference type="NCBIfam" id="NF033085">
    <property type="entry name" value="bla_class_C"/>
    <property type="match status" value="1"/>
</dbReference>
<name>A0A0N8RLX9_9PSED</name>
<reference evidence="9 10" key="1">
    <citation type="submission" date="2015-09" db="EMBL/GenBank/DDBJ databases">
        <title>Genome announcement of multiple Pseudomonas syringae strains.</title>
        <authorList>
            <person name="Thakur S."/>
            <person name="Wang P.W."/>
            <person name="Gong Y."/>
            <person name="Weir B.S."/>
            <person name="Guttman D.S."/>
        </authorList>
    </citation>
    <scope>NUCLEOTIDE SEQUENCE [LARGE SCALE GENOMIC DNA]</scope>
    <source>
        <strain evidence="9 10">ICMP4531</strain>
    </source>
</reference>
<dbReference type="PATRIC" id="fig|251654.3.peg.1947"/>
<feature type="domain" description="Beta-lactamase-related" evidence="8">
    <location>
        <begin position="75"/>
        <end position="420"/>
    </location>
</feature>
<evidence type="ECO:0000256" key="1">
    <source>
        <dbReference type="ARBA" id="ARBA00001526"/>
    </source>
</evidence>
<feature type="compositionally biased region" description="Basic residues" evidence="7">
    <location>
        <begin position="1"/>
        <end position="17"/>
    </location>
</feature>
<sequence length="430" mass="47276">MEAAQKSRHITQTRRQRPPQQCSQHNSSMIGAGSLQQGNHVMPWNKTLLCAGLVLNASLACAQDLPTDLDTFVPQAAQKVMEENAIAGMSIAITRNGTQQFYNYGVASKSTGQRVSSDTLFELGSISKTFTATLASWAQANGQLSLTDSIDTYLPQLRNTRLGKIPVFHLGTHTAGGFPLQVPDKVQNTRQLMDYFKAWQPDYLPGTHRTYANPSAGLLGMVAARSMKLPYEKALQQRLFPALNLSSTYVNVPDEKQTLYAQGYNKLDEPVRVSPGPLATEAYGVKSTARDMIRFVEANLGSGQDGAPLQRALNNTRISYFRVGSMTQDLIWEQYSMPVRLQALLEGNASTLLNTLKTEVIEPPQAAQPAVWVNKTGSTNGFGGYVAFIPEKQLGIVILANKNYPNEERVRLAYRILDQLQCCSGESRAL</sequence>
<dbReference type="GO" id="GO:0008800">
    <property type="term" value="F:beta-lactamase activity"/>
    <property type="evidence" value="ECO:0007669"/>
    <property type="project" value="UniProtKB-UniRule"/>
</dbReference>
<feature type="region of interest" description="Disordered" evidence="7">
    <location>
        <begin position="1"/>
        <end position="34"/>
    </location>
</feature>
<dbReference type="PANTHER" id="PTHR46825:SF8">
    <property type="entry name" value="BETA-LACTAMASE-RELATED"/>
    <property type="match status" value="1"/>
</dbReference>
<accession>A0A0N8RLX9</accession>
<dbReference type="InterPro" id="IPR012338">
    <property type="entry name" value="Beta-lactam/transpept-like"/>
</dbReference>
<dbReference type="GO" id="GO:0046677">
    <property type="term" value="P:response to antibiotic"/>
    <property type="evidence" value="ECO:0007669"/>
    <property type="project" value="UniProtKB-UniRule"/>
</dbReference>
<dbReference type="InterPro" id="IPR001586">
    <property type="entry name" value="Beta-lactam_class-C_AS"/>
</dbReference>
<protein>
    <recommendedName>
        <fullName evidence="3 6">Beta-lactamase</fullName>
        <ecNumber evidence="3 6">3.5.2.6</ecNumber>
    </recommendedName>
</protein>
<comment type="caution">
    <text evidence="9">The sequence shown here is derived from an EMBL/GenBank/DDBJ whole genome shotgun (WGS) entry which is preliminary data.</text>
</comment>
<dbReference type="EMBL" id="LJQM01000219">
    <property type="protein sequence ID" value="KPX41239.1"/>
    <property type="molecule type" value="Genomic_DNA"/>
</dbReference>
<dbReference type="InterPro" id="IPR001466">
    <property type="entry name" value="Beta-lactam-related"/>
</dbReference>
<evidence type="ECO:0000313" key="10">
    <source>
        <dbReference type="Proteomes" id="UP000050557"/>
    </source>
</evidence>
<gene>
    <name evidence="9" type="ORF">ALO68_01507</name>
</gene>
<dbReference type="Proteomes" id="UP000050557">
    <property type="component" value="Unassembled WGS sequence"/>
</dbReference>
<dbReference type="AlphaFoldDB" id="A0A0N8RLX9"/>
<dbReference type="EC" id="3.5.2.6" evidence="3 6"/>
<dbReference type="PANTHER" id="PTHR46825">
    <property type="entry name" value="D-ALANYL-D-ALANINE-CARBOXYPEPTIDASE/ENDOPEPTIDASE AMPH"/>
    <property type="match status" value="1"/>
</dbReference>
<evidence type="ECO:0000256" key="5">
    <source>
        <dbReference type="ARBA" id="ARBA00023251"/>
    </source>
</evidence>